<feature type="region of interest" description="Disordered" evidence="2">
    <location>
        <begin position="140"/>
        <end position="191"/>
    </location>
</feature>
<name>A0AAN6QKX5_9PEZI</name>
<evidence type="ECO:0000313" key="4">
    <source>
        <dbReference type="EMBL" id="KAK0969421.1"/>
    </source>
</evidence>
<evidence type="ECO:0000256" key="1">
    <source>
        <dbReference type="SAM" id="Coils"/>
    </source>
</evidence>
<evidence type="ECO:0000313" key="5">
    <source>
        <dbReference type="Proteomes" id="UP001175353"/>
    </source>
</evidence>
<feature type="compositionally biased region" description="Basic and acidic residues" evidence="2">
    <location>
        <begin position="182"/>
        <end position="191"/>
    </location>
</feature>
<dbReference type="Proteomes" id="UP001175353">
    <property type="component" value="Unassembled WGS sequence"/>
</dbReference>
<gene>
    <name evidence="4" type="ORF">LTR91_016332</name>
</gene>
<keyword evidence="3" id="KW-1133">Transmembrane helix</keyword>
<reference evidence="4" key="1">
    <citation type="submission" date="2023-06" db="EMBL/GenBank/DDBJ databases">
        <title>Black Yeasts Isolated from many extreme environments.</title>
        <authorList>
            <person name="Coleine C."/>
            <person name="Stajich J.E."/>
            <person name="Selbmann L."/>
        </authorList>
    </citation>
    <scope>NUCLEOTIDE SEQUENCE</scope>
    <source>
        <strain evidence="4">CCFEE 5200</strain>
    </source>
</reference>
<sequence>MADLDSLLLAVQRTTVFYNVAAGIAACLGIYQFFPAWRQRRRPSVDDATVPPEIVVLRLELERALRKVATLEAKLDDRAVQGQSGSPSTLRVEVGNLDSSEEVTVYLDPALCAEMMVGAWPQAPPPEDAANLSTQAVEAGNLDGLERVEGPAEGPSASDKSCPAKNPGISSSRRRAPVSSKSEGKKPRFRL</sequence>
<keyword evidence="5" id="KW-1185">Reference proteome</keyword>
<proteinExistence type="predicted"/>
<organism evidence="4 5">
    <name type="scientific">Friedmanniomyces endolithicus</name>
    <dbReference type="NCBI Taxonomy" id="329885"/>
    <lineage>
        <taxon>Eukaryota</taxon>
        <taxon>Fungi</taxon>
        <taxon>Dikarya</taxon>
        <taxon>Ascomycota</taxon>
        <taxon>Pezizomycotina</taxon>
        <taxon>Dothideomycetes</taxon>
        <taxon>Dothideomycetidae</taxon>
        <taxon>Mycosphaerellales</taxon>
        <taxon>Teratosphaeriaceae</taxon>
        <taxon>Friedmanniomyces</taxon>
    </lineage>
</organism>
<evidence type="ECO:0000256" key="3">
    <source>
        <dbReference type="SAM" id="Phobius"/>
    </source>
</evidence>
<keyword evidence="3" id="KW-0472">Membrane</keyword>
<feature type="coiled-coil region" evidence="1">
    <location>
        <begin position="54"/>
        <end position="81"/>
    </location>
</feature>
<dbReference type="AlphaFoldDB" id="A0AAN6QKX5"/>
<accession>A0AAN6QKX5</accession>
<feature type="transmembrane region" description="Helical" evidence="3">
    <location>
        <begin position="16"/>
        <end position="34"/>
    </location>
</feature>
<comment type="caution">
    <text evidence="4">The sequence shown here is derived from an EMBL/GenBank/DDBJ whole genome shotgun (WGS) entry which is preliminary data.</text>
</comment>
<keyword evidence="3" id="KW-0812">Transmembrane</keyword>
<dbReference type="EMBL" id="JAUJLE010000197">
    <property type="protein sequence ID" value="KAK0969421.1"/>
    <property type="molecule type" value="Genomic_DNA"/>
</dbReference>
<evidence type="ECO:0000256" key="2">
    <source>
        <dbReference type="SAM" id="MobiDB-lite"/>
    </source>
</evidence>
<keyword evidence="1" id="KW-0175">Coiled coil</keyword>
<protein>
    <submittedName>
        <fullName evidence="4">Uncharacterized protein</fullName>
    </submittedName>
</protein>